<evidence type="ECO:0000259" key="9">
    <source>
        <dbReference type="Pfam" id="PF03372"/>
    </source>
</evidence>
<feature type="domain" description="Endonuclease/exonuclease/phosphatase" evidence="9">
    <location>
        <begin position="18"/>
        <end position="175"/>
    </location>
</feature>
<feature type="compositionally biased region" description="Polar residues" evidence="8">
    <location>
        <begin position="301"/>
        <end position="325"/>
    </location>
</feature>
<sequence length="336" mass="37697">MQIYNSAATNARATAAQGVAIVLNRELVDTADVTTKVIVPGRALLVKLHWHLDRHLTILNVYAPNQPTENAAFWETLRENRARGRLPKPDILAGDFNIVEEPIDRLPAREDPQSATQALADLLRSLGLLDGWRHTEPNGRDYTFPHCASVNKSRLDRIYVTESLLSQSQSWDIHTTGVQTDHRLAVARLSAAHMPHIGKGRWAMPTQLLTDEPFLKQVADAGFKVLSQYKTTRESRPRRESEGLAFTDGTERQENLQSIQVAHANLKKTIQQLARARLKKRIPILKTQIGRLQTHLDTIRESNTPSAMPKRSNSGSLTLSGNDTVTRGWPHPHTIR</sequence>
<name>S8F1E9_FOMSC</name>
<feature type="binding site" evidence="6">
    <location>
        <position position="181"/>
    </location>
    <ligand>
        <name>Mg(2+)</name>
        <dbReference type="ChEBI" id="CHEBI:18420"/>
        <label>1</label>
    </ligand>
</feature>
<dbReference type="OrthoDB" id="2799478at2759"/>
<evidence type="ECO:0000256" key="8">
    <source>
        <dbReference type="SAM" id="MobiDB-lite"/>
    </source>
</evidence>
<dbReference type="PANTHER" id="PTHR22748:SF4">
    <property type="entry name" value="DNA-(APURINIC OR APYRIMIDINIC SITE) ENDONUCLEASE 2"/>
    <property type="match status" value="1"/>
</dbReference>
<dbReference type="HOGENOM" id="CLU_049840_0_0_1"/>
<keyword evidence="11" id="KW-1185">Reference proteome</keyword>
<evidence type="ECO:0000256" key="3">
    <source>
        <dbReference type="ARBA" id="ARBA00022801"/>
    </source>
</evidence>
<dbReference type="PANTHER" id="PTHR22748">
    <property type="entry name" value="AP ENDONUCLEASE"/>
    <property type="match status" value="1"/>
</dbReference>
<reference evidence="10 11" key="1">
    <citation type="journal article" date="2012" name="Science">
        <title>The Paleozoic origin of enzymatic lignin decomposition reconstructed from 31 fungal genomes.</title>
        <authorList>
            <person name="Floudas D."/>
            <person name="Binder M."/>
            <person name="Riley R."/>
            <person name="Barry K."/>
            <person name="Blanchette R.A."/>
            <person name="Henrissat B."/>
            <person name="Martinez A.T."/>
            <person name="Otillar R."/>
            <person name="Spatafora J.W."/>
            <person name="Yadav J.S."/>
            <person name="Aerts A."/>
            <person name="Benoit I."/>
            <person name="Boyd A."/>
            <person name="Carlson A."/>
            <person name="Copeland A."/>
            <person name="Coutinho P.M."/>
            <person name="de Vries R.P."/>
            <person name="Ferreira P."/>
            <person name="Findley K."/>
            <person name="Foster B."/>
            <person name="Gaskell J."/>
            <person name="Glotzer D."/>
            <person name="Gorecki P."/>
            <person name="Heitman J."/>
            <person name="Hesse C."/>
            <person name="Hori C."/>
            <person name="Igarashi K."/>
            <person name="Jurgens J.A."/>
            <person name="Kallen N."/>
            <person name="Kersten P."/>
            <person name="Kohler A."/>
            <person name="Kuees U."/>
            <person name="Kumar T.K.A."/>
            <person name="Kuo A."/>
            <person name="LaButti K."/>
            <person name="Larrondo L.F."/>
            <person name="Lindquist E."/>
            <person name="Ling A."/>
            <person name="Lombard V."/>
            <person name="Lucas S."/>
            <person name="Lundell T."/>
            <person name="Martin R."/>
            <person name="McLaughlin D.J."/>
            <person name="Morgenstern I."/>
            <person name="Morin E."/>
            <person name="Murat C."/>
            <person name="Nagy L.G."/>
            <person name="Nolan M."/>
            <person name="Ohm R.A."/>
            <person name="Patyshakuliyeva A."/>
            <person name="Rokas A."/>
            <person name="Ruiz-Duenas F.J."/>
            <person name="Sabat G."/>
            <person name="Salamov A."/>
            <person name="Samejima M."/>
            <person name="Schmutz J."/>
            <person name="Slot J.C."/>
            <person name="St John F."/>
            <person name="Stenlid J."/>
            <person name="Sun H."/>
            <person name="Sun S."/>
            <person name="Syed K."/>
            <person name="Tsang A."/>
            <person name="Wiebenga A."/>
            <person name="Young D."/>
            <person name="Pisabarro A."/>
            <person name="Eastwood D.C."/>
            <person name="Martin F."/>
            <person name="Cullen D."/>
            <person name="Grigoriev I.V."/>
            <person name="Hibbett D.S."/>
        </authorList>
    </citation>
    <scope>NUCLEOTIDE SEQUENCE</scope>
    <source>
        <strain evidence="11">FP-58527</strain>
    </source>
</reference>
<feature type="site" description="Important for catalytic activity" evidence="7">
    <location>
        <position position="156"/>
    </location>
</feature>
<dbReference type="GO" id="GO:0008311">
    <property type="term" value="F:double-stranded DNA 3'-5' DNA exonuclease activity"/>
    <property type="evidence" value="ECO:0007669"/>
    <property type="project" value="TreeGrafter"/>
</dbReference>
<accession>S8F1E9</accession>
<evidence type="ECO:0000313" key="11">
    <source>
        <dbReference type="Proteomes" id="UP000015241"/>
    </source>
</evidence>
<feature type="site" description="Interaction with DNA substrate" evidence="7">
    <location>
        <position position="182"/>
    </location>
</feature>
<evidence type="ECO:0000256" key="5">
    <source>
        <dbReference type="PIRSR" id="PIRSR604808-1"/>
    </source>
</evidence>
<dbReference type="GO" id="GO:0003906">
    <property type="term" value="F:DNA-(apurinic or apyrimidinic site) endonuclease activity"/>
    <property type="evidence" value="ECO:0007669"/>
    <property type="project" value="TreeGrafter"/>
</dbReference>
<comment type="similarity">
    <text evidence="1">Belongs to the DNA repair enzymes AP/ExoA family.</text>
</comment>
<organism evidence="10 11">
    <name type="scientific">Fomitopsis schrenkii</name>
    <name type="common">Brown rot fungus</name>
    <dbReference type="NCBI Taxonomy" id="2126942"/>
    <lineage>
        <taxon>Eukaryota</taxon>
        <taxon>Fungi</taxon>
        <taxon>Dikarya</taxon>
        <taxon>Basidiomycota</taxon>
        <taxon>Agaricomycotina</taxon>
        <taxon>Agaricomycetes</taxon>
        <taxon>Polyporales</taxon>
        <taxon>Fomitopsis</taxon>
    </lineage>
</organism>
<evidence type="ECO:0000256" key="7">
    <source>
        <dbReference type="PIRSR" id="PIRSR604808-3"/>
    </source>
</evidence>
<dbReference type="Proteomes" id="UP000015241">
    <property type="component" value="Unassembled WGS sequence"/>
</dbReference>
<dbReference type="InParanoid" id="S8F1E9"/>
<dbReference type="eggNOG" id="ENOG502SMUP">
    <property type="taxonomic scope" value="Eukaryota"/>
</dbReference>
<dbReference type="InterPro" id="IPR004808">
    <property type="entry name" value="AP_endonuc_1"/>
</dbReference>
<evidence type="ECO:0000256" key="6">
    <source>
        <dbReference type="PIRSR" id="PIRSR604808-2"/>
    </source>
</evidence>
<evidence type="ECO:0000256" key="1">
    <source>
        <dbReference type="ARBA" id="ARBA00007092"/>
    </source>
</evidence>
<dbReference type="GO" id="GO:0006284">
    <property type="term" value="P:base-excision repair"/>
    <property type="evidence" value="ECO:0007669"/>
    <property type="project" value="TreeGrafter"/>
</dbReference>
<keyword evidence="4 6" id="KW-0460">Magnesium</keyword>
<evidence type="ECO:0000256" key="2">
    <source>
        <dbReference type="ARBA" id="ARBA00022723"/>
    </source>
</evidence>
<gene>
    <name evidence="10" type="ORF">FOMPIDRAFT_1033883</name>
</gene>
<evidence type="ECO:0000256" key="4">
    <source>
        <dbReference type="ARBA" id="ARBA00022842"/>
    </source>
</evidence>
<dbReference type="SUPFAM" id="SSF56219">
    <property type="entry name" value="DNase I-like"/>
    <property type="match status" value="1"/>
</dbReference>
<dbReference type="AlphaFoldDB" id="S8F1E9"/>
<dbReference type="InterPro" id="IPR005135">
    <property type="entry name" value="Endo/exonuclease/phosphatase"/>
</dbReference>
<keyword evidence="3" id="KW-0378">Hydrolase</keyword>
<keyword evidence="2 6" id="KW-0479">Metal-binding</keyword>
<comment type="cofactor">
    <cofactor evidence="6">
        <name>Mg(2+)</name>
        <dbReference type="ChEBI" id="CHEBI:18420"/>
    </cofactor>
    <cofactor evidence="6">
        <name>Mn(2+)</name>
        <dbReference type="ChEBI" id="CHEBI:29035"/>
    </cofactor>
    <text evidence="6">Probably binds two magnesium or manganese ions per subunit.</text>
</comment>
<dbReference type="InterPro" id="IPR036691">
    <property type="entry name" value="Endo/exonu/phosph_ase_sf"/>
</dbReference>
<protein>
    <recommendedName>
        <fullName evidence="9">Endonuclease/exonuclease/phosphatase domain-containing protein</fullName>
    </recommendedName>
</protein>
<feature type="binding site" evidence="6">
    <location>
        <position position="97"/>
    </location>
    <ligand>
        <name>Mg(2+)</name>
        <dbReference type="ChEBI" id="CHEBI:18420"/>
        <label>1</label>
    </ligand>
</feature>
<dbReference type="Pfam" id="PF03372">
    <property type="entry name" value="Exo_endo_phos"/>
    <property type="match status" value="1"/>
</dbReference>
<dbReference type="GO" id="GO:0008081">
    <property type="term" value="F:phosphoric diester hydrolase activity"/>
    <property type="evidence" value="ECO:0007669"/>
    <property type="project" value="TreeGrafter"/>
</dbReference>
<feature type="binding site" evidence="6">
    <location>
        <position position="95"/>
    </location>
    <ligand>
        <name>Mg(2+)</name>
        <dbReference type="ChEBI" id="CHEBI:18420"/>
        <label>1</label>
    </ligand>
</feature>
<evidence type="ECO:0000313" key="10">
    <source>
        <dbReference type="EMBL" id="EPS92834.1"/>
    </source>
</evidence>
<feature type="binding site" evidence="6">
    <location>
        <position position="182"/>
    </location>
    <ligand>
        <name>Mg(2+)</name>
        <dbReference type="ChEBI" id="CHEBI:18420"/>
        <label>1</label>
    </ligand>
</feature>
<keyword evidence="6" id="KW-0464">Manganese</keyword>
<feature type="active site" description="Proton donor/acceptor" evidence="5">
    <location>
        <position position="95"/>
    </location>
</feature>
<dbReference type="GO" id="GO:0005634">
    <property type="term" value="C:nucleus"/>
    <property type="evidence" value="ECO:0007669"/>
    <property type="project" value="TreeGrafter"/>
</dbReference>
<feature type="active site" evidence="5">
    <location>
        <position position="62"/>
    </location>
</feature>
<feature type="region of interest" description="Disordered" evidence="8">
    <location>
        <begin position="299"/>
        <end position="336"/>
    </location>
</feature>
<feature type="site" description="Transition state stabilizer" evidence="7">
    <location>
        <position position="97"/>
    </location>
</feature>
<dbReference type="GO" id="GO:0046872">
    <property type="term" value="F:metal ion binding"/>
    <property type="evidence" value="ECO:0007669"/>
    <property type="project" value="UniProtKB-KW"/>
</dbReference>
<dbReference type="EMBL" id="KE504336">
    <property type="protein sequence ID" value="EPS92834.1"/>
    <property type="molecule type" value="Genomic_DNA"/>
</dbReference>
<dbReference type="Gene3D" id="3.60.10.10">
    <property type="entry name" value="Endonuclease/exonuclease/phosphatase"/>
    <property type="match status" value="1"/>
</dbReference>
<feature type="active site" description="Proton acceptor" evidence="5">
    <location>
        <position position="182"/>
    </location>
</feature>
<proteinExistence type="inferred from homology"/>